<sequence>MAATLAKIQHVDHEPIHAQSQAWTAHATHAHQCILATHASDGPLPHNLFKWTAAHPRFTRLAHLPPIHAMGTTKEFQLLTQHAARAPSILSTWTELKRPARPLARSSTSPHLIYSRTARSGKFPKQHGSSAPI</sequence>
<dbReference type="EMBL" id="CM004398">
    <property type="protein sequence ID" value="OAY35226.1"/>
    <property type="molecule type" value="Genomic_DNA"/>
</dbReference>
<organism evidence="2">
    <name type="scientific">Manihot esculenta</name>
    <name type="common">Cassava</name>
    <name type="synonym">Jatropha manihot</name>
    <dbReference type="NCBI Taxonomy" id="3983"/>
    <lineage>
        <taxon>Eukaryota</taxon>
        <taxon>Viridiplantae</taxon>
        <taxon>Streptophyta</taxon>
        <taxon>Embryophyta</taxon>
        <taxon>Tracheophyta</taxon>
        <taxon>Spermatophyta</taxon>
        <taxon>Magnoliopsida</taxon>
        <taxon>eudicotyledons</taxon>
        <taxon>Gunneridae</taxon>
        <taxon>Pentapetalae</taxon>
        <taxon>rosids</taxon>
        <taxon>fabids</taxon>
        <taxon>Malpighiales</taxon>
        <taxon>Euphorbiaceae</taxon>
        <taxon>Crotonoideae</taxon>
        <taxon>Manihoteae</taxon>
        <taxon>Manihot</taxon>
    </lineage>
</organism>
<reference evidence="2" key="1">
    <citation type="submission" date="2016-02" db="EMBL/GenBank/DDBJ databases">
        <title>WGS assembly of Manihot esculenta.</title>
        <authorList>
            <person name="Bredeson J.V."/>
            <person name="Prochnik S.E."/>
            <person name="Lyons J.B."/>
            <person name="Schmutz J."/>
            <person name="Grimwood J."/>
            <person name="Vrebalov J."/>
            <person name="Bart R.S."/>
            <person name="Amuge T."/>
            <person name="Ferguson M.E."/>
            <person name="Green R."/>
            <person name="Putnam N."/>
            <person name="Stites J."/>
            <person name="Rounsley S."/>
            <person name="Rokhsar D.S."/>
        </authorList>
    </citation>
    <scope>NUCLEOTIDE SEQUENCE [LARGE SCALE GENOMIC DNA]</scope>
    <source>
        <tissue evidence="2">Leaf</tissue>
    </source>
</reference>
<protein>
    <submittedName>
        <fullName evidence="2">Uncharacterized protein</fullName>
    </submittedName>
</protein>
<feature type="region of interest" description="Disordered" evidence="1">
    <location>
        <begin position="100"/>
        <end position="133"/>
    </location>
</feature>
<gene>
    <name evidence="2" type="ORF">MANES_12G082600</name>
</gene>
<accession>A0A2C9UW55</accession>
<proteinExistence type="predicted"/>
<evidence type="ECO:0000256" key="1">
    <source>
        <dbReference type="SAM" id="MobiDB-lite"/>
    </source>
</evidence>
<name>A0A2C9UW55_MANES</name>
<evidence type="ECO:0000313" key="2">
    <source>
        <dbReference type="EMBL" id="OAY35226.1"/>
    </source>
</evidence>
<dbReference type="AlphaFoldDB" id="A0A2C9UW55"/>